<dbReference type="InterPro" id="IPR019355">
    <property type="entry name" value="Cell_cycle_regulator_Mat89Bb"/>
</dbReference>
<evidence type="ECO:0000256" key="5">
    <source>
        <dbReference type="ARBA" id="ARBA00022776"/>
    </source>
</evidence>
<sequence>MVIEHCELLLIHIVPVGDDTKIVDKANRQVSPQLNSEVYSTQSGRHLYNRLIQLVQQHYTLASTTVTGIPMKEEQNASSSANYDVEILHPFSVHQDLLKSAHGDGLVIPSKEGLPTETITLKWCTPKSNVVEMHYCTDVHRVTPVDVNSRPSSCLTNFLLSGRAVMLEQPKKTGIKVISHMLASHGGEIFIHAIHTGRSLLEDPPSISEGCGGRVTDYRINDFGEFMKENRLAPALPNMLEEPEDPPLDRAQSHLERMSRYWPMVIGETIIFNMASHIDPLPTLIVKETLDEDDVIECRKAIYHVVGMESRNEALPITSSGSRAKGPKRDEQYRQMWSELEALVGAHASTSPMHQRILDCILDCKKTDDSKPSPRKGEKSVKEEKMDVESQAEQSWKELEKYEKMTEREKQDANKADIAPQPKRQRTGLEGPFTPTGAGPQNLLSLWTNRIKSVHSRRHEEFSGRQESGEGIAELYKHLNEPKETGEQTKI</sequence>
<feature type="compositionally biased region" description="Basic and acidic residues" evidence="9">
    <location>
        <begin position="395"/>
        <end position="415"/>
    </location>
</feature>
<dbReference type="OrthoDB" id="5844105at2759"/>
<comment type="subcellular location">
    <subcellularLocation>
        <location evidence="2">Cytoplasm</location>
    </subcellularLocation>
    <subcellularLocation>
        <location evidence="1">Nucleus</location>
    </subcellularLocation>
</comment>
<dbReference type="AlphaFoldDB" id="A0A210PGD4"/>
<dbReference type="PANTHER" id="PTHR12955:SF1">
    <property type="entry name" value="INTEGRATOR COMPLEX SUBUNIT 13"/>
    <property type="match status" value="1"/>
</dbReference>
<keyword evidence="11" id="KW-1185">Reference proteome</keyword>
<dbReference type="Pfam" id="PF10221">
    <property type="entry name" value="Mat89Bb"/>
    <property type="match status" value="1"/>
</dbReference>
<evidence type="ECO:0000313" key="10">
    <source>
        <dbReference type="EMBL" id="OWF35506.1"/>
    </source>
</evidence>
<feature type="compositionally biased region" description="Polar residues" evidence="9">
    <location>
        <begin position="442"/>
        <end position="451"/>
    </location>
</feature>
<proteinExistence type="inferred from homology"/>
<protein>
    <submittedName>
        <fullName evidence="10">Protein asunder-like</fullName>
    </submittedName>
</protein>
<feature type="compositionally biased region" description="Basic and acidic residues" evidence="9">
    <location>
        <begin position="458"/>
        <end position="468"/>
    </location>
</feature>
<name>A0A210PGD4_MIZYE</name>
<keyword evidence="4" id="KW-0132">Cell division</keyword>
<keyword evidence="3" id="KW-0963">Cytoplasm</keyword>
<accession>A0A210PGD4</accession>
<organism evidence="10 11">
    <name type="scientific">Mizuhopecten yessoensis</name>
    <name type="common">Japanese scallop</name>
    <name type="synonym">Patinopecten yessoensis</name>
    <dbReference type="NCBI Taxonomy" id="6573"/>
    <lineage>
        <taxon>Eukaryota</taxon>
        <taxon>Metazoa</taxon>
        <taxon>Spiralia</taxon>
        <taxon>Lophotrochozoa</taxon>
        <taxon>Mollusca</taxon>
        <taxon>Bivalvia</taxon>
        <taxon>Autobranchia</taxon>
        <taxon>Pteriomorphia</taxon>
        <taxon>Pectinida</taxon>
        <taxon>Pectinoidea</taxon>
        <taxon>Pectinidae</taxon>
        <taxon>Mizuhopecten</taxon>
    </lineage>
</organism>
<comment type="similarity">
    <text evidence="8">Belongs to the Integrator subunit 13 family.</text>
</comment>
<dbReference type="GO" id="GO:0005737">
    <property type="term" value="C:cytoplasm"/>
    <property type="evidence" value="ECO:0007669"/>
    <property type="project" value="UniProtKB-SubCell"/>
</dbReference>
<keyword evidence="7" id="KW-0131">Cell cycle</keyword>
<dbReference type="GO" id="GO:0007346">
    <property type="term" value="P:regulation of mitotic cell cycle"/>
    <property type="evidence" value="ECO:0007669"/>
    <property type="project" value="TreeGrafter"/>
</dbReference>
<keyword evidence="6" id="KW-0539">Nucleus</keyword>
<evidence type="ECO:0000256" key="1">
    <source>
        <dbReference type="ARBA" id="ARBA00004123"/>
    </source>
</evidence>
<feature type="compositionally biased region" description="Basic and acidic residues" evidence="9">
    <location>
        <begin position="365"/>
        <end position="388"/>
    </location>
</feature>
<dbReference type="STRING" id="6573.A0A210PGD4"/>
<evidence type="ECO:0000256" key="8">
    <source>
        <dbReference type="ARBA" id="ARBA00061603"/>
    </source>
</evidence>
<dbReference type="GO" id="GO:0051642">
    <property type="term" value="P:centrosome localization"/>
    <property type="evidence" value="ECO:0007669"/>
    <property type="project" value="TreeGrafter"/>
</dbReference>
<evidence type="ECO:0000256" key="4">
    <source>
        <dbReference type="ARBA" id="ARBA00022618"/>
    </source>
</evidence>
<dbReference type="PANTHER" id="PTHR12955">
    <property type="entry name" value="SARCOMA ANTIGEN NY-SAR-95-RELATED"/>
    <property type="match status" value="1"/>
</dbReference>
<gene>
    <name evidence="10" type="ORF">KP79_PYT11386</name>
</gene>
<evidence type="ECO:0000256" key="2">
    <source>
        <dbReference type="ARBA" id="ARBA00004496"/>
    </source>
</evidence>
<comment type="caution">
    <text evidence="10">The sequence shown here is derived from an EMBL/GenBank/DDBJ whole genome shotgun (WGS) entry which is preliminary data.</text>
</comment>
<evidence type="ECO:0000256" key="7">
    <source>
        <dbReference type="ARBA" id="ARBA00023306"/>
    </source>
</evidence>
<feature type="region of interest" description="Disordered" evidence="9">
    <location>
        <begin position="365"/>
        <end position="491"/>
    </location>
</feature>
<feature type="compositionally biased region" description="Basic and acidic residues" evidence="9">
    <location>
        <begin position="475"/>
        <end position="491"/>
    </location>
</feature>
<dbReference type="EMBL" id="NEDP02076723">
    <property type="protein sequence ID" value="OWF35506.1"/>
    <property type="molecule type" value="Genomic_DNA"/>
</dbReference>
<evidence type="ECO:0000256" key="9">
    <source>
        <dbReference type="SAM" id="MobiDB-lite"/>
    </source>
</evidence>
<evidence type="ECO:0000256" key="6">
    <source>
        <dbReference type="ARBA" id="ARBA00023242"/>
    </source>
</evidence>
<evidence type="ECO:0000313" key="11">
    <source>
        <dbReference type="Proteomes" id="UP000242188"/>
    </source>
</evidence>
<reference evidence="10 11" key="1">
    <citation type="journal article" date="2017" name="Nat. Ecol. Evol.">
        <title>Scallop genome provides insights into evolution of bilaterian karyotype and development.</title>
        <authorList>
            <person name="Wang S."/>
            <person name="Zhang J."/>
            <person name="Jiao W."/>
            <person name="Li J."/>
            <person name="Xun X."/>
            <person name="Sun Y."/>
            <person name="Guo X."/>
            <person name="Huan P."/>
            <person name="Dong B."/>
            <person name="Zhang L."/>
            <person name="Hu X."/>
            <person name="Sun X."/>
            <person name="Wang J."/>
            <person name="Zhao C."/>
            <person name="Wang Y."/>
            <person name="Wang D."/>
            <person name="Huang X."/>
            <person name="Wang R."/>
            <person name="Lv J."/>
            <person name="Li Y."/>
            <person name="Zhang Z."/>
            <person name="Liu B."/>
            <person name="Lu W."/>
            <person name="Hui Y."/>
            <person name="Liang J."/>
            <person name="Zhou Z."/>
            <person name="Hou R."/>
            <person name="Li X."/>
            <person name="Liu Y."/>
            <person name="Li H."/>
            <person name="Ning X."/>
            <person name="Lin Y."/>
            <person name="Zhao L."/>
            <person name="Xing Q."/>
            <person name="Dou J."/>
            <person name="Li Y."/>
            <person name="Mao J."/>
            <person name="Guo H."/>
            <person name="Dou H."/>
            <person name="Li T."/>
            <person name="Mu C."/>
            <person name="Jiang W."/>
            <person name="Fu Q."/>
            <person name="Fu X."/>
            <person name="Miao Y."/>
            <person name="Liu J."/>
            <person name="Yu Q."/>
            <person name="Li R."/>
            <person name="Liao H."/>
            <person name="Li X."/>
            <person name="Kong Y."/>
            <person name="Jiang Z."/>
            <person name="Chourrout D."/>
            <person name="Li R."/>
            <person name="Bao Z."/>
        </authorList>
    </citation>
    <scope>NUCLEOTIDE SEQUENCE [LARGE SCALE GENOMIC DNA]</scope>
    <source>
        <strain evidence="10 11">PY_sf001</strain>
    </source>
</reference>
<dbReference type="GO" id="GO:0032039">
    <property type="term" value="C:integrator complex"/>
    <property type="evidence" value="ECO:0007669"/>
    <property type="project" value="TreeGrafter"/>
</dbReference>
<keyword evidence="5" id="KW-0498">Mitosis</keyword>
<dbReference type="GO" id="GO:0051301">
    <property type="term" value="P:cell division"/>
    <property type="evidence" value="ECO:0007669"/>
    <property type="project" value="UniProtKB-KW"/>
</dbReference>
<evidence type="ECO:0000256" key="3">
    <source>
        <dbReference type="ARBA" id="ARBA00022490"/>
    </source>
</evidence>
<dbReference type="Proteomes" id="UP000242188">
    <property type="component" value="Unassembled WGS sequence"/>
</dbReference>